<evidence type="ECO:0000313" key="2">
    <source>
        <dbReference type="EMBL" id="KAF4714380.1"/>
    </source>
</evidence>
<dbReference type="Proteomes" id="UP000574390">
    <property type="component" value="Unassembled WGS sequence"/>
</dbReference>
<dbReference type="EMBL" id="JABANM010025577">
    <property type="protein sequence ID" value="KAF4714380.1"/>
    <property type="molecule type" value="Genomic_DNA"/>
</dbReference>
<dbReference type="AlphaFoldDB" id="A0A7J6R3Y3"/>
<protein>
    <submittedName>
        <fullName evidence="2">Uncharacterized protein</fullName>
    </submittedName>
</protein>
<proteinExistence type="predicted"/>
<feature type="non-terminal residue" evidence="2">
    <location>
        <position position="1"/>
    </location>
</feature>
<evidence type="ECO:0000256" key="1">
    <source>
        <dbReference type="SAM" id="Coils"/>
    </source>
</evidence>
<sequence>VVFPMRQKMQDLVDVELAKMDELAANNATKKVEKAQRKLQKHVVDEWWSMGRKLIAMYNDGYYNRLPTKDTEPALGVTFGVPNWYAHMIGFTNDIHPIWVSPAERPINQQSTPPEYVEPKYTIPKAFNKETSEWGCTDVESIALDGGDNESMGQCADLDIVQALQKTKKEILKRTVTAEPLVLKSVSGMSSSASATALGEDLVTPGSGSSWKRDVLIGTLFTVVGVAAGMYVE</sequence>
<keyword evidence="1" id="KW-0175">Coiled coil</keyword>
<evidence type="ECO:0000313" key="3">
    <source>
        <dbReference type="Proteomes" id="UP000574390"/>
    </source>
</evidence>
<name>A0A7J6R3Y3_PEROL</name>
<feature type="non-terminal residue" evidence="2">
    <location>
        <position position="233"/>
    </location>
</feature>
<feature type="coiled-coil region" evidence="1">
    <location>
        <begin position="18"/>
        <end position="45"/>
    </location>
</feature>
<comment type="caution">
    <text evidence="2">The sequence shown here is derived from an EMBL/GenBank/DDBJ whole genome shotgun (WGS) entry which is preliminary data.</text>
</comment>
<organism evidence="2 3">
    <name type="scientific">Perkinsus olseni</name>
    <name type="common">Perkinsus atlanticus</name>
    <dbReference type="NCBI Taxonomy" id="32597"/>
    <lineage>
        <taxon>Eukaryota</taxon>
        <taxon>Sar</taxon>
        <taxon>Alveolata</taxon>
        <taxon>Perkinsozoa</taxon>
        <taxon>Perkinsea</taxon>
        <taxon>Perkinsida</taxon>
        <taxon>Perkinsidae</taxon>
        <taxon>Perkinsus</taxon>
    </lineage>
</organism>
<reference evidence="2 3" key="1">
    <citation type="submission" date="2020-04" db="EMBL/GenBank/DDBJ databases">
        <title>Perkinsus olseni comparative genomics.</title>
        <authorList>
            <person name="Bogema D.R."/>
        </authorList>
    </citation>
    <scope>NUCLEOTIDE SEQUENCE [LARGE SCALE GENOMIC DNA]</scope>
    <source>
        <strain evidence="2">ATCC PRA-205</strain>
    </source>
</reference>
<gene>
    <name evidence="2" type="ORF">FOZ62_010778</name>
</gene>
<accession>A0A7J6R3Y3</accession>